<comment type="caution">
    <text evidence="2">The sequence shown here is derived from an EMBL/GenBank/DDBJ whole genome shotgun (WGS) entry which is preliminary data.</text>
</comment>
<accession>A0AA94V9P7</accession>
<keyword evidence="1" id="KW-0732">Signal</keyword>
<dbReference type="AlphaFoldDB" id="A0AA94V9P7"/>
<dbReference type="Proteomes" id="UP000320858">
    <property type="component" value="Unassembled WGS sequence"/>
</dbReference>
<organism evidence="2 3">
    <name type="scientific">Rhizobium rhizogenes</name>
    <name type="common">Agrobacterium rhizogenes</name>
    <dbReference type="NCBI Taxonomy" id="359"/>
    <lineage>
        <taxon>Bacteria</taxon>
        <taxon>Pseudomonadati</taxon>
        <taxon>Pseudomonadota</taxon>
        <taxon>Alphaproteobacteria</taxon>
        <taxon>Hyphomicrobiales</taxon>
        <taxon>Rhizobiaceae</taxon>
        <taxon>Rhizobium/Agrobacterium group</taxon>
        <taxon>Rhizobium</taxon>
    </lineage>
</organism>
<feature type="chain" id="PRO_5041721861" evidence="1">
    <location>
        <begin position="25"/>
        <end position="141"/>
    </location>
</feature>
<evidence type="ECO:0000256" key="1">
    <source>
        <dbReference type="SAM" id="SignalP"/>
    </source>
</evidence>
<evidence type="ECO:0000313" key="2">
    <source>
        <dbReference type="EMBL" id="TRA85847.1"/>
    </source>
</evidence>
<sequence>MLKGTYFLFSVMACVAQSTATASAQIAAFDERRIRAAVMLEGFAEPIVGQAHCRVDNKCEIISGSGSGVKVDVTWRRRGAVEAADLTIQCPKDCSFTSGRSKITFQSERKFDLFRGQENDVEIRPVLRPSIKIGQIFLIVE</sequence>
<dbReference type="EMBL" id="SGOB01000006">
    <property type="protein sequence ID" value="TRA85847.1"/>
    <property type="molecule type" value="Genomic_DNA"/>
</dbReference>
<dbReference type="RefSeq" id="WP_142851496.1">
    <property type="nucleotide sequence ID" value="NZ_SGOB01000006.1"/>
</dbReference>
<protein>
    <submittedName>
        <fullName evidence="2">Uncharacterized protein</fullName>
    </submittedName>
</protein>
<gene>
    <name evidence="2" type="ORF">EXN24_21410</name>
</gene>
<proteinExistence type="predicted"/>
<evidence type="ECO:0000313" key="3">
    <source>
        <dbReference type="Proteomes" id="UP000320858"/>
    </source>
</evidence>
<reference evidence="2 3" key="1">
    <citation type="journal article" date="2019" name="Appl. Microbiol. Biotechnol.">
        <title>Differential efficiency of wild type rhizogenic strains for rol gene transformation of plants.</title>
        <authorList>
            <person name="Desmet S."/>
            <person name="De Keyser E."/>
            <person name="Van Vaerenbergh J."/>
            <person name="Baeyen S."/>
            <person name="Van Huylenbroeck J."/>
            <person name="Geelen D."/>
            <person name="Dhooghe E."/>
        </authorList>
    </citation>
    <scope>NUCLEOTIDE SEQUENCE [LARGE SCALE GENOMIC DNA]</scope>
    <source>
        <strain evidence="2 3">B 4.1</strain>
    </source>
</reference>
<name>A0AA94V9P7_RHIRH</name>
<feature type="signal peptide" evidence="1">
    <location>
        <begin position="1"/>
        <end position="24"/>
    </location>
</feature>